<dbReference type="EMBL" id="BGZK01000043">
    <property type="protein sequence ID" value="GBP10963.1"/>
    <property type="molecule type" value="Genomic_DNA"/>
</dbReference>
<comment type="caution">
    <text evidence="1">The sequence shown here is derived from an EMBL/GenBank/DDBJ whole genome shotgun (WGS) entry which is preliminary data.</text>
</comment>
<gene>
    <name evidence="1" type="ORF">EVAR_5521_1</name>
</gene>
<organism evidence="1 2">
    <name type="scientific">Eumeta variegata</name>
    <name type="common">Bagworm moth</name>
    <name type="synonym">Eumeta japonica</name>
    <dbReference type="NCBI Taxonomy" id="151549"/>
    <lineage>
        <taxon>Eukaryota</taxon>
        <taxon>Metazoa</taxon>
        <taxon>Ecdysozoa</taxon>
        <taxon>Arthropoda</taxon>
        <taxon>Hexapoda</taxon>
        <taxon>Insecta</taxon>
        <taxon>Pterygota</taxon>
        <taxon>Neoptera</taxon>
        <taxon>Endopterygota</taxon>
        <taxon>Lepidoptera</taxon>
        <taxon>Glossata</taxon>
        <taxon>Ditrysia</taxon>
        <taxon>Tineoidea</taxon>
        <taxon>Psychidae</taxon>
        <taxon>Oiketicinae</taxon>
        <taxon>Eumeta</taxon>
    </lineage>
</organism>
<evidence type="ECO:0000313" key="1">
    <source>
        <dbReference type="EMBL" id="GBP10963.1"/>
    </source>
</evidence>
<dbReference type="Proteomes" id="UP000299102">
    <property type="component" value="Unassembled WGS sequence"/>
</dbReference>
<accession>A0A4C1T8X5</accession>
<dbReference type="AlphaFoldDB" id="A0A4C1T8X5"/>
<reference evidence="1 2" key="1">
    <citation type="journal article" date="2019" name="Commun. Biol.">
        <title>The bagworm genome reveals a unique fibroin gene that provides high tensile strength.</title>
        <authorList>
            <person name="Kono N."/>
            <person name="Nakamura H."/>
            <person name="Ohtoshi R."/>
            <person name="Tomita M."/>
            <person name="Numata K."/>
            <person name="Arakawa K."/>
        </authorList>
    </citation>
    <scope>NUCLEOTIDE SEQUENCE [LARGE SCALE GENOMIC DNA]</scope>
</reference>
<protein>
    <submittedName>
        <fullName evidence="1">Uncharacterized protein</fullName>
    </submittedName>
</protein>
<sequence length="117" mass="12841">MRVVCTRAAAWSKARARSGHRPLPALPFCPALCEPAGCLQSPIDGRVRYVWNLKCTESRSTVTLFRSYQFPNGIDCRARPISVRPIDLDGANQRDDKSNGYFAGVYAAIVPNKDVGG</sequence>
<proteinExistence type="predicted"/>
<keyword evidence="2" id="KW-1185">Reference proteome</keyword>
<name>A0A4C1T8X5_EUMVA</name>
<evidence type="ECO:0000313" key="2">
    <source>
        <dbReference type="Proteomes" id="UP000299102"/>
    </source>
</evidence>